<name>A0ABW5G7R0_9PSEU</name>
<evidence type="ECO:0000256" key="1">
    <source>
        <dbReference type="ARBA" id="ARBA00006484"/>
    </source>
</evidence>
<dbReference type="PANTHER" id="PTHR43391">
    <property type="entry name" value="RETINOL DEHYDROGENASE-RELATED"/>
    <property type="match status" value="1"/>
</dbReference>
<keyword evidence="2" id="KW-0521">NADP</keyword>
<dbReference type="SUPFAM" id="SSF51735">
    <property type="entry name" value="NAD(P)-binding Rossmann-fold domains"/>
    <property type="match status" value="1"/>
</dbReference>
<dbReference type="RefSeq" id="WP_378270519.1">
    <property type="nucleotide sequence ID" value="NZ_JBHUKR010000023.1"/>
</dbReference>
<protein>
    <submittedName>
        <fullName evidence="5">SDR family oxidoreductase</fullName>
        <ecNumber evidence="5">1.-.-.-</ecNumber>
    </submittedName>
</protein>
<dbReference type="GO" id="GO:0016491">
    <property type="term" value="F:oxidoreductase activity"/>
    <property type="evidence" value="ECO:0007669"/>
    <property type="project" value="UniProtKB-KW"/>
</dbReference>
<evidence type="ECO:0000256" key="3">
    <source>
        <dbReference type="ARBA" id="ARBA00023002"/>
    </source>
</evidence>
<dbReference type="PRINTS" id="PR00081">
    <property type="entry name" value="GDHRDH"/>
</dbReference>
<evidence type="ECO:0000313" key="6">
    <source>
        <dbReference type="Proteomes" id="UP001597417"/>
    </source>
</evidence>
<evidence type="ECO:0000256" key="2">
    <source>
        <dbReference type="ARBA" id="ARBA00022857"/>
    </source>
</evidence>
<dbReference type="InterPro" id="IPR002347">
    <property type="entry name" value="SDR_fam"/>
</dbReference>
<keyword evidence="3 5" id="KW-0560">Oxidoreductase</keyword>
<dbReference type="InterPro" id="IPR036291">
    <property type="entry name" value="NAD(P)-bd_dom_sf"/>
</dbReference>
<dbReference type="PANTHER" id="PTHR43391:SF14">
    <property type="entry name" value="DEHYDROGENASE_REDUCTASE SDR FAMILY PROTEIN 7-LIKE"/>
    <property type="match status" value="1"/>
</dbReference>
<organism evidence="5 6">
    <name type="scientific">Amycolatopsis pigmentata</name>
    <dbReference type="NCBI Taxonomy" id="450801"/>
    <lineage>
        <taxon>Bacteria</taxon>
        <taxon>Bacillati</taxon>
        <taxon>Actinomycetota</taxon>
        <taxon>Actinomycetes</taxon>
        <taxon>Pseudonocardiales</taxon>
        <taxon>Pseudonocardiaceae</taxon>
        <taxon>Amycolatopsis</taxon>
    </lineage>
</organism>
<evidence type="ECO:0000313" key="5">
    <source>
        <dbReference type="EMBL" id="MFD2421757.1"/>
    </source>
</evidence>
<evidence type="ECO:0000256" key="4">
    <source>
        <dbReference type="RuleBase" id="RU000363"/>
    </source>
</evidence>
<dbReference type="CDD" id="cd05233">
    <property type="entry name" value="SDR_c"/>
    <property type="match status" value="1"/>
</dbReference>
<reference evidence="6" key="1">
    <citation type="journal article" date="2019" name="Int. J. Syst. Evol. Microbiol.">
        <title>The Global Catalogue of Microorganisms (GCM) 10K type strain sequencing project: providing services to taxonomists for standard genome sequencing and annotation.</title>
        <authorList>
            <consortium name="The Broad Institute Genomics Platform"/>
            <consortium name="The Broad Institute Genome Sequencing Center for Infectious Disease"/>
            <person name="Wu L."/>
            <person name="Ma J."/>
        </authorList>
    </citation>
    <scope>NUCLEOTIDE SEQUENCE [LARGE SCALE GENOMIC DNA]</scope>
    <source>
        <strain evidence="6">CGMCC 4.7645</strain>
    </source>
</reference>
<proteinExistence type="inferred from homology"/>
<comment type="similarity">
    <text evidence="1 4">Belongs to the short-chain dehydrogenases/reductases (SDR) family.</text>
</comment>
<gene>
    <name evidence="5" type="ORF">ACFSXZ_36040</name>
</gene>
<accession>A0ABW5G7R0</accession>
<sequence>MREWKGSVAFITGGGQGIGLGIARSLAKRGVRLALTDINEAALTSGKEELSRLTDVEIFRLDVRDRTGYASIADRAESKLGPVDLLFNNAGIAPSSSVPTLNYEKWDLTLDINLHGVVNGLQTFLPRMIERGEGGYVVNTASGAGLVAGPNVLYTTSKFAVVGLSESLKLAVSEYGIDVSVLCPAYVDTNILENTKSVGAGQSIALPEDVREETEAYFKSGVNIDDVGEMVVAGMEARATWIYTDGFIRRFLEMRMNSLLESVPAPAPEEVA</sequence>
<comment type="caution">
    <text evidence="5">The sequence shown here is derived from an EMBL/GenBank/DDBJ whole genome shotgun (WGS) entry which is preliminary data.</text>
</comment>
<dbReference type="Gene3D" id="3.40.50.720">
    <property type="entry name" value="NAD(P)-binding Rossmann-like Domain"/>
    <property type="match status" value="1"/>
</dbReference>
<dbReference type="EC" id="1.-.-.-" evidence="5"/>
<keyword evidence="6" id="KW-1185">Reference proteome</keyword>
<dbReference type="Proteomes" id="UP001597417">
    <property type="component" value="Unassembled WGS sequence"/>
</dbReference>
<dbReference type="Pfam" id="PF00106">
    <property type="entry name" value="adh_short"/>
    <property type="match status" value="1"/>
</dbReference>
<dbReference type="EMBL" id="JBHUKR010000023">
    <property type="protein sequence ID" value="MFD2421757.1"/>
    <property type="molecule type" value="Genomic_DNA"/>
</dbReference>
<dbReference type="PRINTS" id="PR00080">
    <property type="entry name" value="SDRFAMILY"/>
</dbReference>